<evidence type="ECO:0000313" key="5">
    <source>
        <dbReference type="EMBL" id="KAA0979320.1"/>
    </source>
</evidence>
<dbReference type="PROSITE" id="PS50995">
    <property type="entry name" value="HTH_MARR_2"/>
    <property type="match status" value="1"/>
</dbReference>
<dbReference type="EMBL" id="VOBL01000002">
    <property type="protein sequence ID" value="KAA0979320.1"/>
    <property type="molecule type" value="Genomic_DNA"/>
</dbReference>
<keyword evidence="3" id="KW-0804">Transcription</keyword>
<dbReference type="InterPro" id="IPR036388">
    <property type="entry name" value="WH-like_DNA-bd_sf"/>
</dbReference>
<dbReference type="AlphaFoldDB" id="A0A5B0ENL3"/>
<dbReference type="RefSeq" id="WP_007269484.1">
    <property type="nucleotide sequence ID" value="NZ_JBITUG010000001.1"/>
</dbReference>
<feature type="domain" description="HTH marR-type" evidence="4">
    <location>
        <begin position="22"/>
        <end position="156"/>
    </location>
</feature>
<evidence type="ECO:0000313" key="6">
    <source>
        <dbReference type="Proteomes" id="UP000323856"/>
    </source>
</evidence>
<dbReference type="InterPro" id="IPR000835">
    <property type="entry name" value="HTH_MarR-typ"/>
</dbReference>
<dbReference type="InterPro" id="IPR036390">
    <property type="entry name" value="WH_DNA-bd_sf"/>
</dbReference>
<accession>A0A5B0ENL3</accession>
<gene>
    <name evidence="5" type="ORF">FQ154_02520</name>
</gene>
<organism evidence="5 6">
    <name type="scientific">Paeniglutamicibacter gangotriensis</name>
    <dbReference type="NCBI Taxonomy" id="254787"/>
    <lineage>
        <taxon>Bacteria</taxon>
        <taxon>Bacillati</taxon>
        <taxon>Actinomycetota</taxon>
        <taxon>Actinomycetes</taxon>
        <taxon>Micrococcales</taxon>
        <taxon>Micrococcaceae</taxon>
        <taxon>Paeniglutamicibacter</taxon>
    </lineage>
</organism>
<dbReference type="Pfam" id="PF01047">
    <property type="entry name" value="MarR"/>
    <property type="match status" value="1"/>
</dbReference>
<evidence type="ECO:0000256" key="2">
    <source>
        <dbReference type="ARBA" id="ARBA00023125"/>
    </source>
</evidence>
<reference evidence="5 6" key="1">
    <citation type="submission" date="2019-07" db="EMBL/GenBank/DDBJ databases">
        <title>Analysis of the biochemical properties, biological activity and biotechnological potential of siderophores and biosurfactants produced by Antarctic psychrotolerant bacteria.</title>
        <authorList>
            <person name="Styczynski M."/>
            <person name="Krucon T."/>
            <person name="Decewicz P."/>
            <person name="Dziewit L."/>
        </authorList>
    </citation>
    <scope>NUCLEOTIDE SEQUENCE [LARGE SCALE GENOMIC DNA]</scope>
    <source>
        <strain evidence="5 6">ANT_H27</strain>
    </source>
</reference>
<dbReference type="GO" id="GO:0003677">
    <property type="term" value="F:DNA binding"/>
    <property type="evidence" value="ECO:0007669"/>
    <property type="project" value="UniProtKB-KW"/>
</dbReference>
<sequence length="159" mass="17501">MADPFAIVKPAGVDDAVMGALIDDVEQQFAMMFVNARNSIRARAAAIDPELPPLGFKVLTVLSRSGPRQQGCLAEDMEVDKAMMSRTIKQLEVLGLVVRSIDPRDGRALLVAMTDEARERFNANLADARRVLHDKLAEWEPGEVRRFTGLLAKLNESAL</sequence>
<dbReference type="PROSITE" id="PS01117">
    <property type="entry name" value="HTH_MARR_1"/>
    <property type="match status" value="1"/>
</dbReference>
<evidence type="ECO:0000256" key="3">
    <source>
        <dbReference type="ARBA" id="ARBA00023163"/>
    </source>
</evidence>
<dbReference type="GO" id="GO:0003700">
    <property type="term" value="F:DNA-binding transcription factor activity"/>
    <property type="evidence" value="ECO:0007669"/>
    <property type="project" value="InterPro"/>
</dbReference>
<evidence type="ECO:0000259" key="4">
    <source>
        <dbReference type="PROSITE" id="PS50995"/>
    </source>
</evidence>
<dbReference type="GO" id="GO:0006950">
    <property type="term" value="P:response to stress"/>
    <property type="evidence" value="ECO:0007669"/>
    <property type="project" value="TreeGrafter"/>
</dbReference>
<dbReference type="SUPFAM" id="SSF46785">
    <property type="entry name" value="Winged helix' DNA-binding domain"/>
    <property type="match status" value="1"/>
</dbReference>
<comment type="caution">
    <text evidence="5">The sequence shown here is derived from an EMBL/GenBank/DDBJ whole genome shotgun (WGS) entry which is preliminary data.</text>
</comment>
<dbReference type="PANTHER" id="PTHR33164">
    <property type="entry name" value="TRANSCRIPTIONAL REGULATOR, MARR FAMILY"/>
    <property type="match status" value="1"/>
</dbReference>
<dbReference type="Gene3D" id="1.10.10.10">
    <property type="entry name" value="Winged helix-like DNA-binding domain superfamily/Winged helix DNA-binding domain"/>
    <property type="match status" value="1"/>
</dbReference>
<name>A0A5B0ENL3_9MICC</name>
<dbReference type="OrthoDB" id="8966183at2"/>
<dbReference type="PANTHER" id="PTHR33164:SF57">
    <property type="entry name" value="MARR-FAMILY TRANSCRIPTIONAL REGULATOR"/>
    <property type="match status" value="1"/>
</dbReference>
<dbReference type="InterPro" id="IPR039422">
    <property type="entry name" value="MarR/SlyA-like"/>
</dbReference>
<dbReference type="InterPro" id="IPR023187">
    <property type="entry name" value="Tscrpt_reg_MarR-type_CS"/>
</dbReference>
<protein>
    <submittedName>
        <fullName evidence="5">MarR family transcriptional regulator</fullName>
    </submittedName>
</protein>
<dbReference type="SMART" id="SM00347">
    <property type="entry name" value="HTH_MARR"/>
    <property type="match status" value="1"/>
</dbReference>
<keyword evidence="1" id="KW-0805">Transcription regulation</keyword>
<dbReference type="Proteomes" id="UP000323856">
    <property type="component" value="Unassembled WGS sequence"/>
</dbReference>
<keyword evidence="2" id="KW-0238">DNA-binding</keyword>
<evidence type="ECO:0000256" key="1">
    <source>
        <dbReference type="ARBA" id="ARBA00023015"/>
    </source>
</evidence>
<proteinExistence type="predicted"/>